<evidence type="ECO:0000259" key="1">
    <source>
        <dbReference type="SMART" id="SM00491"/>
    </source>
</evidence>
<keyword evidence="2" id="KW-0347">Helicase</keyword>
<dbReference type="PANTHER" id="PTHR11472:SF34">
    <property type="entry name" value="REGULATOR OF TELOMERE ELONGATION HELICASE 1"/>
    <property type="match status" value="1"/>
</dbReference>
<keyword evidence="2" id="KW-0378">Hydrolase</keyword>
<sequence>MDFQITNHNYFIADVLHRAGGKRPLLPNYQLVIIDEAHKFLQAARSMYGSELVDSEIPALAGEIHAIIPDKPSGGVNAHRLAKKLRGQSEKLFQRLIANIPEDQASDDEAKRFSAVMDGEAGHHLKCIAGTSMDIGEAIAGSYVQPLFRERKARALWRLGLLAERVAGLRKHSRLIYWLEKRTEGEVKTTALSAIPKDLDERLHRDLWSKGIPIILTSGTLSASGDFFRAKSTLGLNLMPRGRVADVSMASPFDYMRNTLLYTSERAPFPNNKDKRYITAIADEIVRLVRASHGHAAVLFTSYNVMGQVYALVKKRGLSFPLFRLERGGTGAIERFKKSGNGILFASGALWEGIDIPGDALSLLIIVKLPFPVPDPIGDYERSLCGDMETYKARAIVPDMLVKLKQGFGRLIRSETDTGVCAILDSRAGESGSYRSRVLAALPDCNVTDCVGDVQAFMAAKKPAKFFELDGK</sequence>
<dbReference type="EMBL" id="HF548270">
    <property type="protein sequence ID" value="CCO20837.1"/>
    <property type="molecule type" value="Genomic_DNA"/>
</dbReference>
<dbReference type="AlphaFoldDB" id="S0DDA7"/>
<dbReference type="InterPro" id="IPR027417">
    <property type="entry name" value="P-loop_NTPase"/>
</dbReference>
<reference evidence="2" key="1">
    <citation type="submission" date="2012-10" db="EMBL/GenBank/DDBJ databases">
        <authorList>
            <person name="Sandrine L."/>
        </authorList>
    </citation>
    <scope>NUCLEOTIDE SEQUENCE</scope>
</reference>
<dbReference type="SUPFAM" id="SSF52540">
    <property type="entry name" value="P-loop containing nucleoside triphosphate hydrolases"/>
    <property type="match status" value="1"/>
</dbReference>
<dbReference type="InterPro" id="IPR006555">
    <property type="entry name" value="ATP-dep_Helicase_C"/>
</dbReference>
<accession>S0DDA7</accession>
<keyword evidence="2" id="KW-0547">Nucleotide-binding</keyword>
<dbReference type="InterPro" id="IPR045028">
    <property type="entry name" value="DinG/Rad3-like"/>
</dbReference>
<dbReference type="GO" id="GO:0006139">
    <property type="term" value="P:nucleobase-containing compound metabolic process"/>
    <property type="evidence" value="ECO:0007669"/>
    <property type="project" value="InterPro"/>
</dbReference>
<dbReference type="PANTHER" id="PTHR11472">
    <property type="entry name" value="DNA REPAIR DEAD HELICASE RAD3/XP-D SUBFAMILY MEMBER"/>
    <property type="match status" value="1"/>
</dbReference>
<dbReference type="GO" id="GO:0003676">
    <property type="term" value="F:nucleic acid binding"/>
    <property type="evidence" value="ECO:0007669"/>
    <property type="project" value="InterPro"/>
</dbReference>
<dbReference type="SMART" id="SM00491">
    <property type="entry name" value="HELICc2"/>
    <property type="match status" value="1"/>
</dbReference>
<dbReference type="Pfam" id="PF13307">
    <property type="entry name" value="Helicase_C_2"/>
    <property type="match status" value="1"/>
</dbReference>
<dbReference type="GO" id="GO:0016818">
    <property type="term" value="F:hydrolase activity, acting on acid anhydrides, in phosphorus-containing anhydrides"/>
    <property type="evidence" value="ECO:0007669"/>
    <property type="project" value="InterPro"/>
</dbReference>
<name>S0DDA7_9ZZZZ</name>
<protein>
    <submittedName>
        <fullName evidence="2">Putative ATP-dependent helicase</fullName>
    </submittedName>
</protein>
<dbReference type="GO" id="GO:0005524">
    <property type="term" value="F:ATP binding"/>
    <property type="evidence" value="ECO:0007669"/>
    <property type="project" value="InterPro"/>
</dbReference>
<proteinExistence type="predicted"/>
<dbReference type="GO" id="GO:0003678">
    <property type="term" value="F:DNA helicase activity"/>
    <property type="evidence" value="ECO:0007669"/>
    <property type="project" value="TreeGrafter"/>
</dbReference>
<organism evidence="2">
    <name type="scientific">termite gut metagenome</name>
    <dbReference type="NCBI Taxonomy" id="433724"/>
    <lineage>
        <taxon>unclassified sequences</taxon>
        <taxon>metagenomes</taxon>
        <taxon>organismal metagenomes</taxon>
    </lineage>
</organism>
<evidence type="ECO:0000313" key="2">
    <source>
        <dbReference type="EMBL" id="CCO20837.1"/>
    </source>
</evidence>
<reference evidence="2" key="2">
    <citation type="journal article" date="2013" name="Biotechnol. Biofuels">
        <title>Mining for hemicellulases in the fungus-growing termite Pseudacanthotermes militaris using functional metagenomics.</title>
        <authorList>
            <person name="Bastien G."/>
            <person name="Arnal G."/>
            <person name="Bozonnet S."/>
            <person name="Laguerre S."/>
            <person name="Ferreira F."/>
            <person name="Faure R."/>
            <person name="Henrissat B."/>
            <person name="Lefevre F."/>
            <person name="Robe P."/>
            <person name="Bouchez O."/>
            <person name="Noirot C."/>
            <person name="Dumon C."/>
            <person name="O'Donohue M."/>
        </authorList>
    </citation>
    <scope>NUCLEOTIDE SEQUENCE</scope>
</reference>
<gene>
    <name evidence="2" type="ORF">BN138_25</name>
</gene>
<dbReference type="Gene3D" id="3.40.50.300">
    <property type="entry name" value="P-loop containing nucleotide triphosphate hydrolases"/>
    <property type="match status" value="2"/>
</dbReference>
<feature type="domain" description="ATP-dependent helicase C-terminal" evidence="1">
    <location>
        <begin position="303"/>
        <end position="430"/>
    </location>
</feature>
<keyword evidence="2" id="KW-0067">ATP-binding</keyword>